<evidence type="ECO:0000313" key="7">
    <source>
        <dbReference type="Proteomes" id="UP000282551"/>
    </source>
</evidence>
<dbReference type="Proteomes" id="UP000282551">
    <property type="component" value="Chromosome"/>
</dbReference>
<comment type="subunit">
    <text evidence="5">The basic unit is a heterodimer which dimerizes to form tetramers. The heterotetramers trimerize; 6 large subunits form a core ring with 6 small subunits projecting outwards.</text>
</comment>
<sequence length="258" mass="26921">MSTEDVAVQEFWDELRKTTRARIGLGRAGTALSTHAVLELSTAHAAARDAVHEPLDVERLIADVRGCGLGEPTVVASQAASRAEYLRRPDLGRLPAESTSVSTGDHDIGVVLADGLSPLALARHGAPLLSALTDQLGSRYTLAPPVIATQARVALGDHIGERAGFRTVLVIIGERPGLSFADSLGIYLTHRPRPGRTDADRNCVSNIHPPDGLGYADAARITAGLLTGVLALGRSGVDVKDTSRMALDPGAAGPELLG</sequence>
<comment type="subcellular location">
    <subcellularLocation>
        <location evidence="5">Bacterial microcompartment</location>
    </subcellularLocation>
</comment>
<evidence type="ECO:0000256" key="5">
    <source>
        <dbReference type="HAMAP-Rule" id="MF_00601"/>
    </source>
</evidence>
<dbReference type="OrthoDB" id="114248at2"/>
<keyword evidence="3 5" id="KW-0170">Cobalt</keyword>
<dbReference type="PANTHER" id="PTHR39330">
    <property type="entry name" value="ETHANOLAMINE AMMONIA-LYASE LIGHT CHAIN"/>
    <property type="match status" value="1"/>
</dbReference>
<dbReference type="AlphaFoldDB" id="A0A3S4TP52"/>
<dbReference type="PANTHER" id="PTHR39330:SF1">
    <property type="entry name" value="ETHANOLAMINE AMMONIA-LYASE SMALL SUBUNIT"/>
    <property type="match status" value="1"/>
</dbReference>
<dbReference type="UniPathway" id="UPA00560"/>
<accession>A0A3S4TP52</accession>
<dbReference type="EMBL" id="LR134355">
    <property type="protein sequence ID" value="VEG49446.1"/>
    <property type="molecule type" value="Genomic_DNA"/>
</dbReference>
<protein>
    <recommendedName>
        <fullName evidence="5">Ethanolamine ammonia-lyase small subunit</fullName>
        <shortName evidence="5">EAL small subunit</shortName>
        <ecNumber evidence="5">4.3.1.7</ecNumber>
    </recommendedName>
</protein>
<evidence type="ECO:0000256" key="2">
    <source>
        <dbReference type="ARBA" id="ARBA00023239"/>
    </source>
</evidence>
<dbReference type="EC" id="4.3.1.7" evidence="5"/>
<comment type="catalytic activity">
    <reaction evidence="5">
        <text>ethanolamine = acetaldehyde + NH4(+)</text>
        <dbReference type="Rhea" id="RHEA:15313"/>
        <dbReference type="ChEBI" id="CHEBI:15343"/>
        <dbReference type="ChEBI" id="CHEBI:28938"/>
        <dbReference type="ChEBI" id="CHEBI:57603"/>
        <dbReference type="EC" id="4.3.1.7"/>
    </reaction>
</comment>
<feature type="binding site" evidence="5">
    <location>
        <position position="174"/>
    </location>
    <ligand>
        <name>adenosylcob(III)alamin</name>
        <dbReference type="ChEBI" id="CHEBI:18408"/>
    </ligand>
</feature>
<dbReference type="RefSeq" id="WP_126335123.1">
    <property type="nucleotide sequence ID" value="NZ_AP022604.1"/>
</dbReference>
<dbReference type="Gene3D" id="1.10.30.40">
    <property type="entry name" value="Ethanolamine ammonia-lyase light chain (EutC), N-terminal domain"/>
    <property type="match status" value="1"/>
</dbReference>
<comment type="similarity">
    <text evidence="5">Belongs to the EutC family.</text>
</comment>
<dbReference type="GO" id="GO:0006520">
    <property type="term" value="P:amino acid metabolic process"/>
    <property type="evidence" value="ECO:0007669"/>
    <property type="project" value="InterPro"/>
</dbReference>
<dbReference type="InterPro" id="IPR009246">
    <property type="entry name" value="EutC"/>
</dbReference>
<keyword evidence="4 5" id="KW-1283">Bacterial microcompartment</keyword>
<gene>
    <name evidence="5 6" type="primary">eutC</name>
    <name evidence="6" type="ORF">NCTC10485_03754</name>
</gene>
<evidence type="ECO:0000256" key="1">
    <source>
        <dbReference type="ARBA" id="ARBA00022628"/>
    </source>
</evidence>
<keyword evidence="7" id="KW-1185">Reference proteome</keyword>
<comment type="cofactor">
    <cofactor evidence="5">
        <name>adenosylcob(III)alamin</name>
        <dbReference type="ChEBI" id="CHEBI:18408"/>
    </cofactor>
    <text evidence="5">Binds between the large and small subunits.</text>
</comment>
<feature type="binding site" evidence="5">
    <location>
        <position position="153"/>
    </location>
    <ligand>
        <name>adenosylcob(III)alamin</name>
        <dbReference type="ChEBI" id="CHEBI:18408"/>
    </ligand>
</feature>
<evidence type="ECO:0000256" key="4">
    <source>
        <dbReference type="ARBA" id="ARBA00024446"/>
    </source>
</evidence>
<dbReference type="Gene3D" id="3.40.50.11240">
    <property type="entry name" value="Ethanolamine ammonia-lyase light chain (EutC)"/>
    <property type="match status" value="1"/>
</dbReference>
<reference evidence="6 7" key="1">
    <citation type="submission" date="2018-12" db="EMBL/GenBank/DDBJ databases">
        <authorList>
            <consortium name="Pathogen Informatics"/>
        </authorList>
    </citation>
    <scope>NUCLEOTIDE SEQUENCE [LARGE SCALE GENOMIC DNA]</scope>
    <source>
        <strain evidence="6 7">NCTC10485</strain>
    </source>
</reference>
<dbReference type="GO" id="GO:0031419">
    <property type="term" value="F:cobalamin binding"/>
    <property type="evidence" value="ECO:0007669"/>
    <property type="project" value="UniProtKB-UniRule"/>
</dbReference>
<feature type="binding site" evidence="5">
    <location>
        <position position="203"/>
    </location>
    <ligand>
        <name>adenosylcob(III)alamin</name>
        <dbReference type="ChEBI" id="CHEBI:18408"/>
    </ligand>
</feature>
<dbReference type="GO" id="GO:0046336">
    <property type="term" value="P:ethanolamine catabolic process"/>
    <property type="evidence" value="ECO:0007669"/>
    <property type="project" value="UniProtKB-UniRule"/>
</dbReference>
<name>A0A3S4TP52_MYCCI</name>
<keyword evidence="1 5" id="KW-0846">Cobalamin</keyword>
<dbReference type="GO" id="GO:0031471">
    <property type="term" value="C:ethanolamine degradation polyhedral organelle"/>
    <property type="evidence" value="ECO:0007669"/>
    <property type="project" value="UniProtKB-UniRule"/>
</dbReference>
<dbReference type="NCBIfam" id="NF003971">
    <property type="entry name" value="PRK05465.1"/>
    <property type="match status" value="1"/>
</dbReference>
<dbReference type="PIRSF" id="PIRSF018982">
    <property type="entry name" value="EutC"/>
    <property type="match status" value="1"/>
</dbReference>
<comment type="function">
    <text evidence="5">Catalyzes the deamination of various vicinal amino-alcohols to oxo compounds. Allows this organism to utilize ethanolamine as the sole source of nitrogen and carbon in the presence of external vitamin B12.</text>
</comment>
<evidence type="ECO:0000313" key="6">
    <source>
        <dbReference type="EMBL" id="VEG49446.1"/>
    </source>
</evidence>
<organism evidence="6 7">
    <name type="scientific">Mycolicibacterium chitae</name>
    <name type="common">Mycobacterium chitae</name>
    <dbReference type="NCBI Taxonomy" id="1792"/>
    <lineage>
        <taxon>Bacteria</taxon>
        <taxon>Bacillati</taxon>
        <taxon>Actinomycetota</taxon>
        <taxon>Actinomycetes</taxon>
        <taxon>Mycobacteriales</taxon>
        <taxon>Mycobacteriaceae</taxon>
        <taxon>Mycolicibacterium</taxon>
    </lineage>
</organism>
<comment type="pathway">
    <text evidence="5">Amine and polyamine degradation; ethanolamine degradation.</text>
</comment>
<dbReference type="GO" id="GO:0009350">
    <property type="term" value="C:ethanolamine ammonia-lyase complex"/>
    <property type="evidence" value="ECO:0007669"/>
    <property type="project" value="UniProtKB-UniRule"/>
</dbReference>
<dbReference type="GO" id="GO:0008851">
    <property type="term" value="F:ethanolamine ammonia-lyase activity"/>
    <property type="evidence" value="ECO:0007669"/>
    <property type="project" value="UniProtKB-UniRule"/>
</dbReference>
<keyword evidence="2 5" id="KW-0456">Lyase</keyword>
<dbReference type="InterPro" id="IPR042251">
    <property type="entry name" value="EutC_C"/>
</dbReference>
<dbReference type="InterPro" id="IPR042255">
    <property type="entry name" value="EutC_N"/>
</dbReference>
<dbReference type="HAMAP" id="MF_00601">
    <property type="entry name" value="EutC"/>
    <property type="match status" value="1"/>
</dbReference>
<proteinExistence type="inferred from homology"/>
<evidence type="ECO:0000256" key="3">
    <source>
        <dbReference type="ARBA" id="ARBA00023285"/>
    </source>
</evidence>
<dbReference type="Pfam" id="PF05985">
    <property type="entry name" value="EutC"/>
    <property type="match status" value="1"/>
</dbReference>